<name>A0AA96J4N8_9FLAO</name>
<protein>
    <recommendedName>
        <fullName evidence="5">Lipoprotein</fullName>
    </recommendedName>
</protein>
<evidence type="ECO:0000313" key="4">
    <source>
        <dbReference type="Proteomes" id="UP001304515"/>
    </source>
</evidence>
<dbReference type="Proteomes" id="UP001304515">
    <property type="component" value="Chromosome"/>
</dbReference>
<evidence type="ECO:0000256" key="1">
    <source>
        <dbReference type="SAM" id="SignalP"/>
    </source>
</evidence>
<dbReference type="KEGG" id="fcj:RN605_01435"/>
<dbReference type="RefSeq" id="WP_313321630.1">
    <property type="nucleotide sequence ID" value="NZ_CP134878.1"/>
</dbReference>
<feature type="chain" id="PRO_5044705425" description="Lipoprotein" evidence="1">
    <location>
        <begin position="26"/>
        <end position="122"/>
    </location>
</feature>
<feature type="signal peptide" evidence="1">
    <location>
        <begin position="1"/>
        <end position="25"/>
    </location>
</feature>
<gene>
    <name evidence="3" type="ORF">RN605_01435</name>
    <name evidence="2" type="ORF">RN608_08135</name>
</gene>
<reference evidence="3 4" key="1">
    <citation type="submission" date="2023-09" db="EMBL/GenBank/DDBJ databases">
        <title>Flavobacterium sp. a novel bacteria isolate from Pepper rhizosphere.</title>
        <authorList>
            <person name="Peng Y."/>
            <person name="Lee J."/>
        </authorList>
    </citation>
    <scope>NUCLEOTIDE SEQUENCE [LARGE SCALE GENOMIC DNA]</scope>
    <source>
        <strain evidence="2">PMR2A8</strain>
        <strain evidence="3 4">PMTSA4</strain>
    </source>
</reference>
<accession>A0AA96EWA2</accession>
<proteinExistence type="predicted"/>
<dbReference type="EMBL" id="CP134890">
    <property type="protein sequence ID" value="WNM22032.1"/>
    <property type="molecule type" value="Genomic_DNA"/>
</dbReference>
<keyword evidence="4" id="KW-1185">Reference proteome</keyword>
<sequence>MKLKFHYVITLLILGLFFMPTEVTACGTKTAKACCQKEVTSKETKKDCCSSNAKDKKHKGCQGKCGHTNCTSSSAQYSFLSNVAIELQPQLLYFSFEKPNLYYEETFRSSNFSSIWQPPKIG</sequence>
<organism evidence="3 4">
    <name type="scientific">Flavobacterium capsici</name>
    <dbReference type="NCBI Taxonomy" id="3075618"/>
    <lineage>
        <taxon>Bacteria</taxon>
        <taxon>Pseudomonadati</taxon>
        <taxon>Bacteroidota</taxon>
        <taxon>Flavobacteriia</taxon>
        <taxon>Flavobacteriales</taxon>
        <taxon>Flavobacteriaceae</taxon>
        <taxon>Flavobacterium</taxon>
    </lineage>
</organism>
<dbReference type="AlphaFoldDB" id="A0AA96J4N8"/>
<accession>A0AA96J4N8</accession>
<evidence type="ECO:0000313" key="2">
    <source>
        <dbReference type="EMBL" id="WNM17980.1"/>
    </source>
</evidence>
<dbReference type="EMBL" id="CP134878">
    <property type="protein sequence ID" value="WNM17980.1"/>
    <property type="molecule type" value="Genomic_DNA"/>
</dbReference>
<evidence type="ECO:0008006" key="5">
    <source>
        <dbReference type="Google" id="ProtNLM"/>
    </source>
</evidence>
<evidence type="ECO:0000313" key="3">
    <source>
        <dbReference type="EMBL" id="WNM22032.1"/>
    </source>
</evidence>
<keyword evidence="1" id="KW-0732">Signal</keyword>